<keyword evidence="1" id="KW-0812">Transmembrane</keyword>
<keyword evidence="3" id="KW-1185">Reference proteome</keyword>
<evidence type="ECO:0000256" key="1">
    <source>
        <dbReference type="SAM" id="Phobius"/>
    </source>
</evidence>
<name>A0A151U711_CAJCA</name>
<dbReference type="EMBL" id="CM003604">
    <property type="protein sequence ID" value="KYP75011.1"/>
    <property type="molecule type" value="Genomic_DNA"/>
</dbReference>
<sequence>MASILHCQVGSTPFSYLGLPIGMMIYTWHLVIEKVKKRLSRWKCTTLSFGGRIGLLNSVLHSIPIYFLSFLKAPKGIISSIESLFKSFLWGGDQDNKKINWVAWDVVCRDKNHSGLGIKYLLAFNLALLGKWRWRMLVEKNSLWMRVISSLYGITLHLSNESGVKDSRWWVDLNRIEDGDLMSNKWLSNNCCKVIGNGVDNKFWLDK</sequence>
<gene>
    <name evidence="2" type="ORF">KK1_007707</name>
</gene>
<protein>
    <submittedName>
        <fullName evidence="2">Ribonuclease H protein At1g65750 family</fullName>
    </submittedName>
</protein>
<proteinExistence type="predicted"/>
<dbReference type="AlphaFoldDB" id="A0A151U711"/>
<dbReference type="OMA" id="NIVESWP"/>
<dbReference type="PANTHER" id="PTHR33116:SF78">
    <property type="entry name" value="OS12G0587133 PROTEIN"/>
    <property type="match status" value="1"/>
</dbReference>
<evidence type="ECO:0000313" key="3">
    <source>
        <dbReference type="Proteomes" id="UP000075243"/>
    </source>
</evidence>
<accession>A0A151U711</accession>
<dbReference type="PANTHER" id="PTHR33116">
    <property type="entry name" value="REVERSE TRANSCRIPTASE ZINC-BINDING DOMAIN-CONTAINING PROTEIN-RELATED-RELATED"/>
    <property type="match status" value="1"/>
</dbReference>
<feature type="transmembrane region" description="Helical" evidence="1">
    <location>
        <begin position="14"/>
        <end position="32"/>
    </location>
</feature>
<dbReference type="Gramene" id="C.cajan_07502.t">
    <property type="protein sequence ID" value="C.cajan_07502.t"/>
    <property type="gene ID" value="C.cajan_07502"/>
</dbReference>
<dbReference type="STRING" id="3821.A0A151U711"/>
<keyword evidence="1" id="KW-1133">Transmembrane helix</keyword>
<keyword evidence="1" id="KW-0472">Membrane</keyword>
<evidence type="ECO:0000313" key="2">
    <source>
        <dbReference type="EMBL" id="KYP75011.1"/>
    </source>
</evidence>
<reference evidence="2 3" key="1">
    <citation type="journal article" date="2012" name="Nat. Biotechnol.">
        <title>Draft genome sequence of pigeonpea (Cajanus cajan), an orphan legume crop of resource-poor farmers.</title>
        <authorList>
            <person name="Varshney R.K."/>
            <person name="Chen W."/>
            <person name="Li Y."/>
            <person name="Bharti A.K."/>
            <person name="Saxena R.K."/>
            <person name="Schlueter J.A."/>
            <person name="Donoghue M.T."/>
            <person name="Azam S."/>
            <person name="Fan G."/>
            <person name="Whaley A.M."/>
            <person name="Farmer A.D."/>
            <person name="Sheridan J."/>
            <person name="Iwata A."/>
            <person name="Tuteja R."/>
            <person name="Penmetsa R.V."/>
            <person name="Wu W."/>
            <person name="Upadhyaya H.D."/>
            <person name="Yang S.P."/>
            <person name="Shah T."/>
            <person name="Saxena K.B."/>
            <person name="Michael T."/>
            <person name="McCombie W.R."/>
            <person name="Yang B."/>
            <person name="Zhang G."/>
            <person name="Yang H."/>
            <person name="Wang J."/>
            <person name="Spillane C."/>
            <person name="Cook D.R."/>
            <person name="May G.D."/>
            <person name="Xu X."/>
            <person name="Jackson S.A."/>
        </authorList>
    </citation>
    <scope>NUCLEOTIDE SEQUENCE [LARGE SCALE GENOMIC DNA]</scope>
    <source>
        <strain evidence="3">cv. Asha</strain>
    </source>
</reference>
<organism evidence="2 3">
    <name type="scientific">Cajanus cajan</name>
    <name type="common">Pigeon pea</name>
    <name type="synonym">Cajanus indicus</name>
    <dbReference type="NCBI Taxonomy" id="3821"/>
    <lineage>
        <taxon>Eukaryota</taxon>
        <taxon>Viridiplantae</taxon>
        <taxon>Streptophyta</taxon>
        <taxon>Embryophyta</taxon>
        <taxon>Tracheophyta</taxon>
        <taxon>Spermatophyta</taxon>
        <taxon>Magnoliopsida</taxon>
        <taxon>eudicotyledons</taxon>
        <taxon>Gunneridae</taxon>
        <taxon>Pentapetalae</taxon>
        <taxon>rosids</taxon>
        <taxon>fabids</taxon>
        <taxon>Fabales</taxon>
        <taxon>Fabaceae</taxon>
        <taxon>Papilionoideae</taxon>
        <taxon>50 kb inversion clade</taxon>
        <taxon>NPAAA clade</taxon>
        <taxon>indigoferoid/millettioid clade</taxon>
        <taxon>Phaseoleae</taxon>
        <taxon>Cajanus</taxon>
    </lineage>
</organism>
<feature type="transmembrane region" description="Helical" evidence="1">
    <location>
        <begin position="53"/>
        <end position="71"/>
    </location>
</feature>
<dbReference type="Proteomes" id="UP000075243">
    <property type="component" value="Chromosome 2"/>
</dbReference>